<feature type="region of interest" description="Disordered" evidence="1">
    <location>
        <begin position="24"/>
        <end position="54"/>
    </location>
</feature>
<name>A0ABU6ZTV5_9FABA</name>
<evidence type="ECO:0000256" key="1">
    <source>
        <dbReference type="SAM" id="MobiDB-lite"/>
    </source>
</evidence>
<protein>
    <submittedName>
        <fullName evidence="2">Uncharacterized protein</fullName>
    </submittedName>
</protein>
<proteinExistence type="predicted"/>
<organism evidence="2 3">
    <name type="scientific">Stylosanthes scabra</name>
    <dbReference type="NCBI Taxonomy" id="79078"/>
    <lineage>
        <taxon>Eukaryota</taxon>
        <taxon>Viridiplantae</taxon>
        <taxon>Streptophyta</taxon>
        <taxon>Embryophyta</taxon>
        <taxon>Tracheophyta</taxon>
        <taxon>Spermatophyta</taxon>
        <taxon>Magnoliopsida</taxon>
        <taxon>eudicotyledons</taxon>
        <taxon>Gunneridae</taxon>
        <taxon>Pentapetalae</taxon>
        <taxon>rosids</taxon>
        <taxon>fabids</taxon>
        <taxon>Fabales</taxon>
        <taxon>Fabaceae</taxon>
        <taxon>Papilionoideae</taxon>
        <taxon>50 kb inversion clade</taxon>
        <taxon>dalbergioids sensu lato</taxon>
        <taxon>Dalbergieae</taxon>
        <taxon>Pterocarpus clade</taxon>
        <taxon>Stylosanthes</taxon>
    </lineage>
</organism>
<evidence type="ECO:0000313" key="2">
    <source>
        <dbReference type="EMBL" id="MED6225441.1"/>
    </source>
</evidence>
<dbReference type="Proteomes" id="UP001341840">
    <property type="component" value="Unassembled WGS sequence"/>
</dbReference>
<sequence length="149" mass="16487">MRCIKADAVSEVGHEHVGDLAKPRPNVTRWSGKGKDEEGMVQGKRGSKRDKGRWWGSRPRLRHVGCARCMGKAKEGCWCRLGWAREWEGGMSHVGTALEGKGKGWGREGKAWIQFWCKGLRRKGACPTLVGAKDEEGCEWGDGGGFVTF</sequence>
<reference evidence="2 3" key="1">
    <citation type="journal article" date="2023" name="Plants (Basel)">
        <title>Bridging the Gap: Combining Genomics and Transcriptomics Approaches to Understand Stylosanthes scabra, an Orphan Legume from the Brazilian Caatinga.</title>
        <authorList>
            <person name="Ferreira-Neto J.R.C."/>
            <person name="da Silva M.D."/>
            <person name="Binneck E."/>
            <person name="de Melo N.F."/>
            <person name="da Silva R.H."/>
            <person name="de Melo A.L.T.M."/>
            <person name="Pandolfi V."/>
            <person name="Bustamante F.O."/>
            <person name="Brasileiro-Vidal A.C."/>
            <person name="Benko-Iseppon A.M."/>
        </authorList>
    </citation>
    <scope>NUCLEOTIDE SEQUENCE [LARGE SCALE GENOMIC DNA]</scope>
    <source>
        <tissue evidence="2">Leaves</tissue>
    </source>
</reference>
<accession>A0ABU6ZTV5</accession>
<comment type="caution">
    <text evidence="2">The sequence shown here is derived from an EMBL/GenBank/DDBJ whole genome shotgun (WGS) entry which is preliminary data.</text>
</comment>
<keyword evidence="3" id="KW-1185">Reference proteome</keyword>
<gene>
    <name evidence="2" type="ORF">PIB30_093762</name>
</gene>
<evidence type="ECO:0000313" key="3">
    <source>
        <dbReference type="Proteomes" id="UP001341840"/>
    </source>
</evidence>
<dbReference type="EMBL" id="JASCZI010273884">
    <property type="protein sequence ID" value="MED6225441.1"/>
    <property type="molecule type" value="Genomic_DNA"/>
</dbReference>